<dbReference type="InterPro" id="IPR006669">
    <property type="entry name" value="MgtE_transporter"/>
</dbReference>
<gene>
    <name evidence="11" type="ORF">Mag101_13505</name>
</gene>
<dbReference type="InterPro" id="IPR036739">
    <property type="entry name" value="SLC41_membr_dom_sf"/>
</dbReference>
<feature type="transmembrane region" description="Helical" evidence="9">
    <location>
        <begin position="293"/>
        <end position="314"/>
    </location>
</feature>
<organism evidence="11 12">
    <name type="scientific">Microbulbifer agarilyticus</name>
    <dbReference type="NCBI Taxonomy" id="260552"/>
    <lineage>
        <taxon>Bacteria</taxon>
        <taxon>Pseudomonadati</taxon>
        <taxon>Pseudomonadota</taxon>
        <taxon>Gammaproteobacteria</taxon>
        <taxon>Cellvibrionales</taxon>
        <taxon>Microbulbiferaceae</taxon>
        <taxon>Microbulbifer</taxon>
    </lineage>
</organism>
<dbReference type="PROSITE" id="PS51371">
    <property type="entry name" value="CBS"/>
    <property type="match status" value="1"/>
</dbReference>
<evidence type="ECO:0000256" key="6">
    <source>
        <dbReference type="ARBA" id="ARBA00022989"/>
    </source>
</evidence>
<evidence type="ECO:0000256" key="7">
    <source>
        <dbReference type="ARBA" id="ARBA00023136"/>
    </source>
</evidence>
<dbReference type="PANTHER" id="PTHR43773">
    <property type="entry name" value="MAGNESIUM TRANSPORTER MGTE"/>
    <property type="match status" value="1"/>
</dbReference>
<evidence type="ECO:0000313" key="11">
    <source>
        <dbReference type="EMBL" id="AQQ68534.1"/>
    </source>
</evidence>
<comment type="similarity">
    <text evidence="2 9">Belongs to the SLC41A transporter family.</text>
</comment>
<accession>A0A1Q2M752</accession>
<dbReference type="EMBL" id="CP019650">
    <property type="protein sequence ID" value="AQQ68534.1"/>
    <property type="molecule type" value="Genomic_DNA"/>
</dbReference>
<evidence type="ECO:0000256" key="4">
    <source>
        <dbReference type="ARBA" id="ARBA00022692"/>
    </source>
</evidence>
<dbReference type="GO" id="GO:0015095">
    <property type="term" value="F:magnesium ion transmembrane transporter activity"/>
    <property type="evidence" value="ECO:0007669"/>
    <property type="project" value="UniProtKB-UniRule"/>
</dbReference>
<dbReference type="SUPFAM" id="SSF54631">
    <property type="entry name" value="CBS-domain pair"/>
    <property type="match status" value="1"/>
</dbReference>
<keyword evidence="5 9" id="KW-0460">Magnesium</keyword>
<evidence type="ECO:0000256" key="8">
    <source>
        <dbReference type="PROSITE-ProRule" id="PRU00703"/>
    </source>
</evidence>
<dbReference type="SMART" id="SM00924">
    <property type="entry name" value="MgtE_N"/>
    <property type="match status" value="1"/>
</dbReference>
<dbReference type="Proteomes" id="UP000188219">
    <property type="component" value="Chromosome"/>
</dbReference>
<evidence type="ECO:0000256" key="1">
    <source>
        <dbReference type="ARBA" id="ARBA00004141"/>
    </source>
</evidence>
<dbReference type="STRING" id="260552.Mag101_13505"/>
<dbReference type="NCBIfam" id="TIGR00400">
    <property type="entry name" value="mgtE"/>
    <property type="match status" value="1"/>
</dbReference>
<keyword evidence="8" id="KW-0129">CBS domain</keyword>
<keyword evidence="4 9" id="KW-0812">Transmembrane</keyword>
<name>A0A1Q2M752_9GAMM</name>
<dbReference type="InterPro" id="IPR038076">
    <property type="entry name" value="MgtE_N_sf"/>
</dbReference>
<dbReference type="Gene3D" id="3.10.580.10">
    <property type="entry name" value="CBS-domain"/>
    <property type="match status" value="1"/>
</dbReference>
<evidence type="ECO:0000256" key="5">
    <source>
        <dbReference type="ARBA" id="ARBA00022842"/>
    </source>
</evidence>
<keyword evidence="6 9" id="KW-1133">Transmembrane helix</keyword>
<feature type="transmembrane region" description="Helical" evidence="9">
    <location>
        <begin position="428"/>
        <end position="455"/>
    </location>
</feature>
<feature type="transmembrane region" description="Helical" evidence="9">
    <location>
        <begin position="320"/>
        <end position="346"/>
    </location>
</feature>
<dbReference type="AlphaFoldDB" id="A0A1Q2M752"/>
<proteinExistence type="inferred from homology"/>
<dbReference type="InterPro" id="IPR006667">
    <property type="entry name" value="SLC41_membr_dom"/>
</dbReference>
<reference evidence="11" key="1">
    <citation type="submission" date="2017-02" db="EMBL/GenBank/DDBJ databases">
        <title>Genome of Microbulbifer agarilyticus GP101.</title>
        <authorList>
            <person name="Jung J."/>
            <person name="Bae S.S."/>
            <person name="Baek K."/>
        </authorList>
    </citation>
    <scope>NUCLEOTIDE SEQUENCE [LARGE SCALE GENOMIC DNA]</scope>
    <source>
        <strain evidence="11">GP101</strain>
    </source>
</reference>
<dbReference type="CDD" id="cd04606">
    <property type="entry name" value="CBS_pair_Mg_transporter"/>
    <property type="match status" value="1"/>
</dbReference>
<dbReference type="InterPro" id="IPR000644">
    <property type="entry name" value="CBS_dom"/>
</dbReference>
<dbReference type="SUPFAM" id="SSF161093">
    <property type="entry name" value="MgtE membrane domain-like"/>
    <property type="match status" value="1"/>
</dbReference>
<feature type="domain" description="CBS" evidence="10">
    <location>
        <begin position="211"/>
        <end position="269"/>
    </location>
</feature>
<dbReference type="KEGG" id="maga:Mag101_13505"/>
<keyword evidence="3 9" id="KW-0813">Transport</keyword>
<comment type="function">
    <text evidence="9">Acts as a magnesium transporter.</text>
</comment>
<evidence type="ECO:0000256" key="3">
    <source>
        <dbReference type="ARBA" id="ARBA00022448"/>
    </source>
</evidence>
<dbReference type="SUPFAM" id="SSF158791">
    <property type="entry name" value="MgtE N-terminal domain-like"/>
    <property type="match status" value="1"/>
</dbReference>
<dbReference type="RefSeq" id="WP_077406000.1">
    <property type="nucleotide sequence ID" value="NZ_CP019650.1"/>
</dbReference>
<evidence type="ECO:0000256" key="9">
    <source>
        <dbReference type="RuleBase" id="RU362011"/>
    </source>
</evidence>
<dbReference type="InterPro" id="IPR046342">
    <property type="entry name" value="CBS_dom_sf"/>
</dbReference>
<dbReference type="Gene3D" id="1.25.60.10">
    <property type="entry name" value="MgtE N-terminal domain-like"/>
    <property type="match status" value="1"/>
</dbReference>
<comment type="subunit">
    <text evidence="9">Homodimer.</text>
</comment>
<dbReference type="Pfam" id="PF01769">
    <property type="entry name" value="MgtE"/>
    <property type="match status" value="1"/>
</dbReference>
<protein>
    <recommendedName>
        <fullName evidence="9">Magnesium transporter MgtE</fullName>
    </recommendedName>
</protein>
<dbReference type="PANTHER" id="PTHR43773:SF1">
    <property type="entry name" value="MAGNESIUM TRANSPORTER MGTE"/>
    <property type="match status" value="1"/>
</dbReference>
<sequence>MVNPTTNTDFTFRAQKQLGELYAALDSGTGREVQQMLASLSPQSIAQLLESSPPHIRQVLWKLIDQDVEGEVLQELPDEVQSQILSTMDTKEMVTIMEGLNADDVADILQQLPERVMAEVLSAMSESDRKRVESVLAYDEETAGGLMDTEIVSVRPNLTLDVVLRYLRRHDQLPESTDNLFVVTRKDRFIGLLPLTKLLTTDPSVTVREVMVTDVDPIPADMPDDEVARLFTKYDWVTAPVVDEHKRLLGRITIDDVVDVIREDADHSLMSLAGLDEEEDTFATVARTAPRRAIWLGVNLLTALLASWVINLFQGTIDKVVALAVLMPIVASMGGVAGSQTLTVVIRGMALGQIGKSNLGWLLSRELASGALNAILWSTVLGAITALWFGDHRIAWIIIAAMVINLITAALAGAILPVTLRAMRIDPALAGGVALTTVTDVVGFMSFLGLATLYFA</sequence>
<evidence type="ECO:0000313" key="12">
    <source>
        <dbReference type="Proteomes" id="UP000188219"/>
    </source>
</evidence>
<dbReference type="GO" id="GO:0046872">
    <property type="term" value="F:metal ion binding"/>
    <property type="evidence" value="ECO:0007669"/>
    <property type="project" value="UniProtKB-KW"/>
</dbReference>
<keyword evidence="9" id="KW-1003">Cell membrane</keyword>
<dbReference type="Gene3D" id="1.10.357.20">
    <property type="entry name" value="SLC41 divalent cation transporters, integral membrane domain"/>
    <property type="match status" value="1"/>
</dbReference>
<comment type="subcellular location">
    <subcellularLocation>
        <location evidence="9">Cell membrane</location>
        <topology evidence="9">Multi-pass membrane protein</topology>
    </subcellularLocation>
    <subcellularLocation>
        <location evidence="1">Membrane</location>
        <topology evidence="1">Multi-pass membrane protein</topology>
    </subcellularLocation>
</comment>
<feature type="transmembrane region" description="Helical" evidence="9">
    <location>
        <begin position="394"/>
        <end position="416"/>
    </location>
</feature>
<keyword evidence="7 9" id="KW-0472">Membrane</keyword>
<dbReference type="Pfam" id="PF03448">
    <property type="entry name" value="MgtE_N"/>
    <property type="match status" value="1"/>
</dbReference>
<dbReference type="GO" id="GO:0005886">
    <property type="term" value="C:plasma membrane"/>
    <property type="evidence" value="ECO:0007669"/>
    <property type="project" value="UniProtKB-SubCell"/>
</dbReference>
<keyword evidence="12" id="KW-1185">Reference proteome</keyword>
<dbReference type="InterPro" id="IPR006668">
    <property type="entry name" value="Mg_transptr_MgtE_intracell_dom"/>
</dbReference>
<dbReference type="OrthoDB" id="9790355at2"/>
<evidence type="ECO:0000256" key="2">
    <source>
        <dbReference type="ARBA" id="ARBA00009749"/>
    </source>
</evidence>
<dbReference type="Pfam" id="PF00571">
    <property type="entry name" value="CBS"/>
    <property type="match status" value="2"/>
</dbReference>
<feature type="transmembrane region" description="Helical" evidence="9">
    <location>
        <begin position="367"/>
        <end position="388"/>
    </location>
</feature>
<evidence type="ECO:0000259" key="10">
    <source>
        <dbReference type="PROSITE" id="PS51371"/>
    </source>
</evidence>
<keyword evidence="9" id="KW-0479">Metal-binding</keyword>
<dbReference type="eggNOG" id="COG2239">
    <property type="taxonomic scope" value="Bacteria"/>
</dbReference>